<proteinExistence type="predicted"/>
<evidence type="ECO:0000256" key="1">
    <source>
        <dbReference type="SAM" id="MobiDB-lite"/>
    </source>
</evidence>
<feature type="compositionally biased region" description="Acidic residues" evidence="1">
    <location>
        <begin position="138"/>
        <end position="153"/>
    </location>
</feature>
<accession>A0ABD0QML4</accession>
<gene>
    <name evidence="2" type="ORF">M9458_019148</name>
</gene>
<feature type="region of interest" description="Disordered" evidence="1">
    <location>
        <begin position="86"/>
        <end position="153"/>
    </location>
</feature>
<feature type="compositionally biased region" description="Acidic residues" evidence="1">
    <location>
        <begin position="97"/>
        <end position="119"/>
    </location>
</feature>
<protein>
    <submittedName>
        <fullName evidence="2">Uncharacterized protein</fullName>
    </submittedName>
</protein>
<comment type="caution">
    <text evidence="2">The sequence shown here is derived from an EMBL/GenBank/DDBJ whole genome shotgun (WGS) entry which is preliminary data.</text>
</comment>
<dbReference type="EMBL" id="JAMKFB020000008">
    <property type="protein sequence ID" value="KAL0187478.1"/>
    <property type="molecule type" value="Genomic_DNA"/>
</dbReference>
<evidence type="ECO:0000313" key="3">
    <source>
        <dbReference type="Proteomes" id="UP001529510"/>
    </source>
</evidence>
<evidence type="ECO:0000313" key="2">
    <source>
        <dbReference type="EMBL" id="KAL0187478.1"/>
    </source>
</evidence>
<keyword evidence="3" id="KW-1185">Reference proteome</keyword>
<dbReference type="AlphaFoldDB" id="A0ABD0QML4"/>
<dbReference type="Proteomes" id="UP001529510">
    <property type="component" value="Unassembled WGS sequence"/>
</dbReference>
<sequence length="153" mass="17511">EDAERKQRRFRLRSSRSNSREVPDSPLSPRPVAPEPESSVCKERFVPPELSIWDYFIAKVFLFFFSSLYFDTVVFVNSFVCPVKPYLPPSASRVEYDSEESQGSEDEEDDEDEDEEDAFDPNSPLAEHSNNNSYSCTCDDDGDDDDDDDDVPV</sequence>
<feature type="non-terminal residue" evidence="2">
    <location>
        <position position="1"/>
    </location>
</feature>
<feature type="region of interest" description="Disordered" evidence="1">
    <location>
        <begin position="1"/>
        <end position="40"/>
    </location>
</feature>
<reference evidence="2 3" key="1">
    <citation type="submission" date="2024-05" db="EMBL/GenBank/DDBJ databases">
        <title>Genome sequencing and assembly of Indian major carp, Cirrhinus mrigala (Hamilton, 1822).</title>
        <authorList>
            <person name="Mohindra V."/>
            <person name="Chowdhury L.M."/>
            <person name="Lal K."/>
            <person name="Jena J.K."/>
        </authorList>
    </citation>
    <scope>NUCLEOTIDE SEQUENCE [LARGE SCALE GENOMIC DNA]</scope>
    <source>
        <strain evidence="2">CM1030</strain>
        <tissue evidence="2">Blood</tissue>
    </source>
</reference>
<name>A0ABD0QML4_CIRMR</name>
<organism evidence="2 3">
    <name type="scientific">Cirrhinus mrigala</name>
    <name type="common">Mrigala</name>
    <dbReference type="NCBI Taxonomy" id="683832"/>
    <lineage>
        <taxon>Eukaryota</taxon>
        <taxon>Metazoa</taxon>
        <taxon>Chordata</taxon>
        <taxon>Craniata</taxon>
        <taxon>Vertebrata</taxon>
        <taxon>Euteleostomi</taxon>
        <taxon>Actinopterygii</taxon>
        <taxon>Neopterygii</taxon>
        <taxon>Teleostei</taxon>
        <taxon>Ostariophysi</taxon>
        <taxon>Cypriniformes</taxon>
        <taxon>Cyprinidae</taxon>
        <taxon>Labeoninae</taxon>
        <taxon>Labeonini</taxon>
        <taxon>Cirrhinus</taxon>
    </lineage>
</organism>
<feature type="compositionally biased region" description="Basic residues" evidence="1">
    <location>
        <begin position="1"/>
        <end position="14"/>
    </location>
</feature>